<dbReference type="GO" id="GO:0005524">
    <property type="term" value="F:ATP binding"/>
    <property type="evidence" value="ECO:0007669"/>
    <property type="project" value="UniProtKB-KW"/>
</dbReference>
<evidence type="ECO:0000256" key="2">
    <source>
        <dbReference type="ARBA" id="ARBA00022801"/>
    </source>
</evidence>
<sequence>MTEQADENDNKITECTFPPGSRRVEYEDLDPAQKELEDILATMKHDPTGMGISHLGRDGIHRSLTADRDVVDAVPFPPPLIKAMLDRLPYSEEAVKVFRGVDGTKTPKEQWYKPLPGTLPPPLEEKHREEAKNGQEDYRKWYGERMKKVEAGIFERRAMKSIASCFHDCGVPSHLAILVALPGTALLLFNLKNTSQSNFLCKHALARRKHASVSPDGVTLNRLKRPVAHRSLLAPPILTPSTSARRAEPERTKAVHHSTAGRSRRMASKNPATVTEDCAVFFGHHGPLIASGDKIGLRTKIKAQLRSVQAWDCDPWIGLTLDFPLGKDQKANEEAGFGVRYREHGSQDRSKLCDYHQIRIKFPPSFSYEVQQGQSPSTITNEHLSYVKIHFDESRATIEGFGIPFANQEDHRVESWINGDVPIAGICHLLDILQQQILYLILPSKSSLVKILGTTQNLSTFRYPHSEDSSWDLSHFEKELRENKGQQFAPLYSHPTDVSHLTAISQSIVQDALWLHQAAERVGHPSSKWNNEGTIHNWDGNLSVKHTRIPGYFFRCKVPDTGIEDGLHLVIPFSEPLLKAIGPSWRLLIKQRTFRLEVFTSRQSQESIPGEWFCRIAPLGKLDRYARHRKSAADLILVVRRGMQMRTYDDEIWRSYRINNGNDQDLDKFKMFSDRQSASEALLKEDNSWNYVSLMFNNKSARSQRRIKAVISFHPQARPFNPTAQWLATERTPRTGTQTEALPDDMTQEQQLLFDEVNDKMGLHRSVLRGAGIYDWMTKTDGNSKWRPLPTINLLDVDDQSYVDAILGMVLSKDRARFRSYLSNRTLGIGIITGPPGSGKTALGATATLALQAKVGKILCSAPTDTAVDNFAYHLGKQTWDITENLNAEKSLDDSSRYRRKLVIRLYSYHEEKNAFYMLLTRPELGKEVLDDWKLPGEPKGISPVVDRSLGPDDSLALHKLQQDIDEDEQLVPIRDGFPQLISEYLDDHFNDLMEKLLEKADMLCVTPISAPELGSPFRGEPYVLWKRRSVQGVVVDQAGMMDRPDLYRVWGNTLLPCFLIGDTRSEQPTVQTTGEKEPGSENYYNRFAGDGQLSGLEFLQASGLPVLRLDTQFRLAKGMYDLAAQVFYPQVPLQCHQPDHNMAEQQPDVGRELEAYFIHRQNSTIYKDVDGSQACQEQDSAVLSFIAGLVTHSAIDPAQIVILTPWYANAALIERKRNQKRPELLKDMPEAATIESYRGKESDIVVVVMSTTRDTGPDITANEHSLITMLTRHKSGLVIFGDICTSGVIGEDRNGTLFKINKAGQELNALQRIDETLFDEGRVVVFSTKLSK</sequence>
<gene>
    <name evidence="7" type="ORF">C2S_8429</name>
</gene>
<dbReference type="InterPro" id="IPR041679">
    <property type="entry name" value="DNA2/NAM7-like_C"/>
</dbReference>
<accession>A0A9Q9RPS1</accession>
<name>A0A9Q9RPS1_FUSFU</name>
<dbReference type="PANTHER" id="PTHR43788">
    <property type="entry name" value="DNA2/NAM7 HELICASE FAMILY MEMBER"/>
    <property type="match status" value="1"/>
</dbReference>
<dbReference type="InterPro" id="IPR050534">
    <property type="entry name" value="Coronavir_polyprotein_1ab"/>
</dbReference>
<keyword evidence="2" id="KW-0378">Hydrolase</keyword>
<dbReference type="EMBL" id="CABFJX010000323">
    <property type="protein sequence ID" value="VTT71410.1"/>
    <property type="molecule type" value="Genomic_DNA"/>
</dbReference>
<evidence type="ECO:0000256" key="3">
    <source>
        <dbReference type="ARBA" id="ARBA00022806"/>
    </source>
</evidence>
<keyword evidence="4" id="KW-0067">ATP-binding</keyword>
<keyword evidence="3" id="KW-0347">Helicase</keyword>
<evidence type="ECO:0000256" key="5">
    <source>
        <dbReference type="SAM" id="MobiDB-lite"/>
    </source>
</evidence>
<evidence type="ECO:0000313" key="8">
    <source>
        <dbReference type="Proteomes" id="UP000760494"/>
    </source>
</evidence>
<dbReference type="Gene3D" id="3.40.50.300">
    <property type="entry name" value="P-loop containing nucleotide triphosphate hydrolases"/>
    <property type="match status" value="2"/>
</dbReference>
<protein>
    <recommendedName>
        <fullName evidence="6">DNA2/NAM7 helicase-like C-terminal domain-containing protein</fullName>
    </recommendedName>
</protein>
<dbReference type="SUPFAM" id="SSF52540">
    <property type="entry name" value="P-loop containing nucleoside triphosphate hydrolases"/>
    <property type="match status" value="1"/>
</dbReference>
<keyword evidence="1" id="KW-0547">Nucleotide-binding</keyword>
<reference evidence="7" key="1">
    <citation type="submission" date="2019-05" db="EMBL/GenBank/DDBJ databases">
        <authorList>
            <person name="Piombo E."/>
        </authorList>
    </citation>
    <scope>NUCLEOTIDE SEQUENCE</scope>
    <source>
        <strain evidence="7">C2S</strain>
    </source>
</reference>
<dbReference type="InterPro" id="IPR027417">
    <property type="entry name" value="P-loop_NTPase"/>
</dbReference>
<dbReference type="PANTHER" id="PTHR43788:SF8">
    <property type="entry name" value="DNA-BINDING PROTEIN SMUBP-2"/>
    <property type="match status" value="1"/>
</dbReference>
<dbReference type="Pfam" id="PF13087">
    <property type="entry name" value="AAA_12"/>
    <property type="match status" value="1"/>
</dbReference>
<dbReference type="GO" id="GO:0016787">
    <property type="term" value="F:hydrolase activity"/>
    <property type="evidence" value="ECO:0007669"/>
    <property type="project" value="UniProtKB-KW"/>
</dbReference>
<feature type="region of interest" description="Disordered" evidence="5">
    <location>
        <begin position="1"/>
        <end position="24"/>
    </location>
</feature>
<evidence type="ECO:0000259" key="6">
    <source>
        <dbReference type="Pfam" id="PF13087"/>
    </source>
</evidence>
<evidence type="ECO:0000256" key="1">
    <source>
        <dbReference type="ARBA" id="ARBA00022741"/>
    </source>
</evidence>
<organism evidence="7 8">
    <name type="scientific">Fusarium fujikuroi</name>
    <name type="common">Bakanae and foot rot disease fungus</name>
    <name type="synonym">Gibberella fujikuroi</name>
    <dbReference type="NCBI Taxonomy" id="5127"/>
    <lineage>
        <taxon>Eukaryota</taxon>
        <taxon>Fungi</taxon>
        <taxon>Dikarya</taxon>
        <taxon>Ascomycota</taxon>
        <taxon>Pezizomycotina</taxon>
        <taxon>Sordariomycetes</taxon>
        <taxon>Hypocreomycetidae</taxon>
        <taxon>Hypocreales</taxon>
        <taxon>Nectriaceae</taxon>
        <taxon>Fusarium</taxon>
        <taxon>Fusarium fujikuroi species complex</taxon>
    </lineage>
</organism>
<dbReference type="GO" id="GO:0043139">
    <property type="term" value="F:5'-3' DNA helicase activity"/>
    <property type="evidence" value="ECO:0007669"/>
    <property type="project" value="TreeGrafter"/>
</dbReference>
<dbReference type="Proteomes" id="UP000760494">
    <property type="component" value="Unassembled WGS sequence"/>
</dbReference>
<evidence type="ECO:0000313" key="7">
    <source>
        <dbReference type="EMBL" id="VTT71410.1"/>
    </source>
</evidence>
<proteinExistence type="predicted"/>
<evidence type="ECO:0000256" key="4">
    <source>
        <dbReference type="ARBA" id="ARBA00022840"/>
    </source>
</evidence>
<comment type="caution">
    <text evidence="7">The sequence shown here is derived from an EMBL/GenBank/DDBJ whole genome shotgun (WGS) entry which is preliminary data.</text>
</comment>
<feature type="region of interest" description="Disordered" evidence="5">
    <location>
        <begin position="239"/>
        <end position="270"/>
    </location>
</feature>
<feature type="domain" description="DNA2/NAM7 helicase-like C-terminal" evidence="6">
    <location>
        <begin position="1098"/>
        <end position="1283"/>
    </location>
</feature>